<evidence type="ECO:0000313" key="3">
    <source>
        <dbReference type="EMBL" id="TQV81426.1"/>
    </source>
</evidence>
<evidence type="ECO:0000259" key="1">
    <source>
        <dbReference type="Pfam" id="PF00534"/>
    </source>
</evidence>
<evidence type="ECO:0000259" key="2">
    <source>
        <dbReference type="Pfam" id="PF13439"/>
    </source>
</evidence>
<protein>
    <submittedName>
        <fullName evidence="3">Glycosyltransferase family 4 protein</fullName>
    </submittedName>
</protein>
<keyword evidence="4" id="KW-1185">Reference proteome</keyword>
<dbReference type="CDD" id="cd03801">
    <property type="entry name" value="GT4_PimA-like"/>
    <property type="match status" value="1"/>
</dbReference>
<reference evidence="3 4" key="1">
    <citation type="submission" date="2019-07" db="EMBL/GenBank/DDBJ databases">
        <title>Draft genome for Aliikangiella sp. M105.</title>
        <authorList>
            <person name="Wang G."/>
        </authorList>
    </citation>
    <scope>NUCLEOTIDE SEQUENCE [LARGE SCALE GENOMIC DNA]</scope>
    <source>
        <strain evidence="3 4">M105</strain>
    </source>
</reference>
<comment type="caution">
    <text evidence="3">The sequence shown here is derived from an EMBL/GenBank/DDBJ whole genome shotgun (WGS) entry which is preliminary data.</text>
</comment>
<sequence>MKIFVFASTYASLNSYRPEAETFMGLARLGHEVTVMTKANPEQVSRYQSAGVRVIEGEPKKKICIESIKKIRKELSENDYDIVYATNSKTIPNAGFACIGFKVKLVVYRGTTGGLYRHDPTAYLTILHPRVDGVVCVSNAVKEDVRQRVWKKKDQVVTIYKGHNIQWYQDVVSADLSEFNIPKESFTVICAVNARPSKGISVMLEAANLLADLPNLQLLLVGRNMDKKPYSDLIANSKMRDRIHLTGYRHDVPELVKASSVLVQPSISGEGLPRAVMEAMGLGTPVVITTTGGGKEVVDNEKSGFVVPVKSPQAIAEKVRYLYHHPEIVQMMTQRSEEKIRGELSAENTAVNYAQYFKKLILND</sequence>
<name>A0A545TW32_9GAMM</name>
<dbReference type="RefSeq" id="WP_142934908.1">
    <property type="nucleotide sequence ID" value="NZ_ML660172.1"/>
</dbReference>
<gene>
    <name evidence="3" type="ORF">FLL46_25075</name>
</gene>
<keyword evidence="3" id="KW-0808">Transferase</keyword>
<dbReference type="Pfam" id="PF13439">
    <property type="entry name" value="Glyco_transf_4"/>
    <property type="match status" value="1"/>
</dbReference>
<dbReference type="GO" id="GO:0016757">
    <property type="term" value="F:glycosyltransferase activity"/>
    <property type="evidence" value="ECO:0007669"/>
    <property type="project" value="InterPro"/>
</dbReference>
<dbReference type="InterPro" id="IPR001296">
    <property type="entry name" value="Glyco_trans_1"/>
</dbReference>
<dbReference type="PANTHER" id="PTHR12526:SF627">
    <property type="entry name" value="D-RHAMNOSYLTRANSFERASE WBPZ"/>
    <property type="match status" value="1"/>
</dbReference>
<dbReference type="GO" id="GO:1901135">
    <property type="term" value="P:carbohydrate derivative metabolic process"/>
    <property type="evidence" value="ECO:0007669"/>
    <property type="project" value="UniProtKB-ARBA"/>
</dbReference>
<dbReference type="EMBL" id="VIKS01000016">
    <property type="protein sequence ID" value="TQV81426.1"/>
    <property type="molecule type" value="Genomic_DNA"/>
</dbReference>
<dbReference type="InterPro" id="IPR028098">
    <property type="entry name" value="Glyco_trans_4-like_N"/>
</dbReference>
<dbReference type="SUPFAM" id="SSF53756">
    <property type="entry name" value="UDP-Glycosyltransferase/glycogen phosphorylase"/>
    <property type="match status" value="1"/>
</dbReference>
<dbReference type="PANTHER" id="PTHR12526">
    <property type="entry name" value="GLYCOSYLTRANSFERASE"/>
    <property type="match status" value="1"/>
</dbReference>
<dbReference type="AlphaFoldDB" id="A0A545TW32"/>
<feature type="domain" description="Glycosyltransferase subfamily 4-like N-terminal" evidence="2">
    <location>
        <begin position="25"/>
        <end position="165"/>
    </location>
</feature>
<proteinExistence type="predicted"/>
<dbReference type="Gene3D" id="3.40.50.2000">
    <property type="entry name" value="Glycogen Phosphorylase B"/>
    <property type="match status" value="2"/>
</dbReference>
<feature type="domain" description="Glycosyl transferase family 1" evidence="1">
    <location>
        <begin position="178"/>
        <end position="337"/>
    </location>
</feature>
<dbReference type="OrthoDB" id="8523124at2"/>
<dbReference type="Pfam" id="PF00534">
    <property type="entry name" value="Glycos_transf_1"/>
    <property type="match status" value="1"/>
</dbReference>
<evidence type="ECO:0000313" key="4">
    <source>
        <dbReference type="Proteomes" id="UP000315439"/>
    </source>
</evidence>
<organism evidence="3 4">
    <name type="scientific">Aliikangiella coralliicola</name>
    <dbReference type="NCBI Taxonomy" id="2592383"/>
    <lineage>
        <taxon>Bacteria</taxon>
        <taxon>Pseudomonadati</taxon>
        <taxon>Pseudomonadota</taxon>
        <taxon>Gammaproteobacteria</taxon>
        <taxon>Oceanospirillales</taxon>
        <taxon>Pleioneaceae</taxon>
        <taxon>Aliikangiella</taxon>
    </lineage>
</organism>
<dbReference type="Proteomes" id="UP000315439">
    <property type="component" value="Unassembled WGS sequence"/>
</dbReference>
<accession>A0A545TW32</accession>